<feature type="domain" description="AB hydrolase-1" evidence="2">
    <location>
        <begin position="56"/>
        <end position="170"/>
    </location>
</feature>
<dbReference type="PANTHER" id="PTHR46331:SF2">
    <property type="entry name" value="VALACYCLOVIR HYDROLASE"/>
    <property type="match status" value="1"/>
</dbReference>
<keyword evidence="1" id="KW-0732">Signal</keyword>
<comment type="caution">
    <text evidence="3">The sequence shown here is derived from an EMBL/GenBank/DDBJ whole genome shotgun (WGS) entry which is preliminary data.</text>
</comment>
<dbReference type="InterPro" id="IPR029058">
    <property type="entry name" value="AB_hydrolase_fold"/>
</dbReference>
<protein>
    <submittedName>
        <fullName evidence="3">Alpha/beta hydrolase</fullName>
    </submittedName>
</protein>
<dbReference type="Proteomes" id="UP001560573">
    <property type="component" value="Unassembled WGS sequence"/>
</dbReference>
<dbReference type="GO" id="GO:0016787">
    <property type="term" value="F:hydrolase activity"/>
    <property type="evidence" value="ECO:0007669"/>
    <property type="project" value="UniProtKB-KW"/>
</dbReference>
<name>A0ABV3ZM32_9BACT</name>
<dbReference type="Gene3D" id="3.40.50.1820">
    <property type="entry name" value="alpha/beta hydrolase"/>
    <property type="match status" value="1"/>
</dbReference>
<keyword evidence="3" id="KW-0378">Hydrolase</keyword>
<dbReference type="PANTHER" id="PTHR46331">
    <property type="entry name" value="VALACYCLOVIR HYDROLASE"/>
    <property type="match status" value="1"/>
</dbReference>
<evidence type="ECO:0000259" key="2">
    <source>
        <dbReference type="Pfam" id="PF00561"/>
    </source>
</evidence>
<dbReference type="RefSeq" id="WP_369331035.1">
    <property type="nucleotide sequence ID" value="NZ_JAULBC010000006.1"/>
</dbReference>
<evidence type="ECO:0000313" key="4">
    <source>
        <dbReference type="Proteomes" id="UP001560573"/>
    </source>
</evidence>
<gene>
    <name evidence="3" type="ORF">QTN47_19140</name>
</gene>
<proteinExistence type="predicted"/>
<feature type="signal peptide" evidence="1">
    <location>
        <begin position="1"/>
        <end position="29"/>
    </location>
</feature>
<dbReference type="SUPFAM" id="SSF53474">
    <property type="entry name" value="alpha/beta-Hydrolases"/>
    <property type="match status" value="1"/>
</dbReference>
<reference evidence="3 4" key="1">
    <citation type="submission" date="2023-07" db="EMBL/GenBank/DDBJ databases">
        <authorList>
            <person name="Lian W.-H."/>
        </authorList>
    </citation>
    <scope>NUCLEOTIDE SEQUENCE [LARGE SCALE GENOMIC DNA]</scope>
    <source>
        <strain evidence="3 4">SYSU DXS3180</strain>
    </source>
</reference>
<evidence type="ECO:0000313" key="3">
    <source>
        <dbReference type="EMBL" id="MEX6689628.1"/>
    </source>
</evidence>
<dbReference type="InterPro" id="IPR000073">
    <property type="entry name" value="AB_hydrolase_1"/>
</dbReference>
<accession>A0ABV3ZM32</accession>
<dbReference type="Pfam" id="PF00561">
    <property type="entry name" value="Abhydrolase_1"/>
    <property type="match status" value="1"/>
</dbReference>
<sequence>MCRSINSVRLVITAYAVMLLFIFSNALFAQNSQLQTGYANVNGLKMYYEMQGSGTPLILLHGAFMNTGTAFGQLMPELSKKYKVIAVDLQGHGRTADIDRPFSFESLADDVASLLKFLKIDSANIMGYSLGGGVALQVAIRHPEIVRKLVIVSAVYKFDGWYPETRTIFPTISAEAFSKTPLKTLYDSIAPDPKHFEQFVSKMRDFVSKSYDFGADKVKAIKSPACIILGDSDGVQPEHAAEMFRLLGGGQMGDLRGLPNSRLAIFPATTHVGIMMHTDWLLAVVPDFLDAPIH</sequence>
<dbReference type="PRINTS" id="PR00111">
    <property type="entry name" value="ABHYDROLASE"/>
</dbReference>
<evidence type="ECO:0000256" key="1">
    <source>
        <dbReference type="SAM" id="SignalP"/>
    </source>
</evidence>
<feature type="chain" id="PRO_5047262346" evidence="1">
    <location>
        <begin position="30"/>
        <end position="294"/>
    </location>
</feature>
<keyword evidence="4" id="KW-1185">Reference proteome</keyword>
<dbReference type="EMBL" id="JAULBC010000006">
    <property type="protein sequence ID" value="MEX6689628.1"/>
    <property type="molecule type" value="Genomic_DNA"/>
</dbReference>
<organism evidence="3 4">
    <name type="scientific">Danxiaibacter flavus</name>
    <dbReference type="NCBI Taxonomy" id="3049108"/>
    <lineage>
        <taxon>Bacteria</taxon>
        <taxon>Pseudomonadati</taxon>
        <taxon>Bacteroidota</taxon>
        <taxon>Chitinophagia</taxon>
        <taxon>Chitinophagales</taxon>
        <taxon>Chitinophagaceae</taxon>
        <taxon>Danxiaibacter</taxon>
    </lineage>
</organism>